<evidence type="ECO:0000313" key="2">
    <source>
        <dbReference type="Proteomes" id="UP000215145"/>
    </source>
</evidence>
<dbReference type="Proteomes" id="UP000215145">
    <property type="component" value="Unassembled WGS sequence"/>
</dbReference>
<gene>
    <name evidence="1" type="ORF">CGZ75_05405</name>
</gene>
<comment type="caution">
    <text evidence="1">The sequence shown here is derived from an EMBL/GenBank/DDBJ whole genome shotgun (WGS) entry which is preliminary data.</text>
</comment>
<keyword evidence="2" id="KW-1185">Reference proteome</keyword>
<organism evidence="1 2">
    <name type="scientific">Paenibacillus herberti</name>
    <dbReference type="NCBI Taxonomy" id="1619309"/>
    <lineage>
        <taxon>Bacteria</taxon>
        <taxon>Bacillati</taxon>
        <taxon>Bacillota</taxon>
        <taxon>Bacilli</taxon>
        <taxon>Bacillales</taxon>
        <taxon>Paenibacillaceae</taxon>
        <taxon>Paenibacillus</taxon>
    </lineage>
</organism>
<proteinExistence type="predicted"/>
<sequence>MIRFNAVWLAGPGFLERYTRECSLPERRRDPAFPQMRLLLRKVPIPFEAFGALTMGNKELAFTPLNPTFSRVAVFQFYGLNRTLEFRAFYSDLYLSPIKPIADNPLPTWGQWALLTSRITSVAFVLAASSTGPLLYEWLATKIDRLP</sequence>
<accession>A0A229P2J4</accession>
<dbReference type="OrthoDB" id="2640957at2"/>
<dbReference type="EMBL" id="NMUQ01000001">
    <property type="protein sequence ID" value="OXM16139.1"/>
    <property type="molecule type" value="Genomic_DNA"/>
</dbReference>
<dbReference type="RefSeq" id="WP_089523223.1">
    <property type="nucleotide sequence ID" value="NZ_NMUQ01000001.1"/>
</dbReference>
<reference evidence="1 2" key="1">
    <citation type="submission" date="2017-07" db="EMBL/GenBank/DDBJ databases">
        <title>Paenibacillus herberti R33 genome sequencing and assembly.</title>
        <authorList>
            <person name="Su W."/>
        </authorList>
    </citation>
    <scope>NUCLEOTIDE SEQUENCE [LARGE SCALE GENOMIC DNA]</scope>
    <source>
        <strain evidence="1 2">R33</strain>
    </source>
</reference>
<name>A0A229P2J4_9BACL</name>
<evidence type="ECO:0000313" key="1">
    <source>
        <dbReference type="EMBL" id="OXM16139.1"/>
    </source>
</evidence>
<dbReference type="AlphaFoldDB" id="A0A229P2J4"/>
<protein>
    <submittedName>
        <fullName evidence="1">Uncharacterized protein</fullName>
    </submittedName>
</protein>